<name>A0A348AKV2_9FIRM</name>
<dbReference type="InterPro" id="IPR026385">
    <property type="entry name" value="LegC-like"/>
</dbReference>
<evidence type="ECO:0000256" key="1">
    <source>
        <dbReference type="ARBA" id="ARBA00001933"/>
    </source>
</evidence>
<dbReference type="InterPro" id="IPR015422">
    <property type="entry name" value="PyrdxlP-dep_Trfase_small"/>
</dbReference>
<evidence type="ECO:0000256" key="8">
    <source>
        <dbReference type="RuleBase" id="RU004508"/>
    </source>
</evidence>
<dbReference type="OrthoDB" id="9810913at2"/>
<dbReference type="InterPro" id="IPR000653">
    <property type="entry name" value="DegT/StrS_aminotransferase"/>
</dbReference>
<keyword evidence="4 7" id="KW-0663">Pyridoxal phosphate</keyword>
<dbReference type="GO" id="GO:0000271">
    <property type="term" value="P:polysaccharide biosynthetic process"/>
    <property type="evidence" value="ECO:0007669"/>
    <property type="project" value="TreeGrafter"/>
</dbReference>
<sequence length="390" mass="43222">MKTDTDLTRIVESVKAVLPYQQNIGLHEPCFQGNEWKYLKECIDTGWVSSVGKFVDQFELKLADFTGVKKAIAVANGTVALHLCLKVIETEPDDEILVPALTFVATANAVSHCGAVCHFADSEEHTLGIDPIRLDKYLQKIAILKNGSCYNKTTGRRIKAVLPMHTFGHSVDLDALVEVCNTYKLMLVEDAAESLGSYYKGRHTGNHGVVSALSFNGNKIITTGGGGAVMTNDERLGRLAKHLSTTAKVPHDWAFYHDMVGYNYRMPNINAALGCAQLEQMAIFIKRKRALADLYAKALKDIHGVTFFTEPRFSKSNYWLNVILLQNTDIELRNRLITMFRGNGLMVRPAWTLINKLPMYKDCPSMELPVAEKIEASLVNLPSSAGLLSV</sequence>
<feature type="active site" description="Proton acceptor" evidence="6">
    <location>
        <position position="219"/>
    </location>
</feature>
<dbReference type="EMBL" id="AP018449">
    <property type="protein sequence ID" value="BBB91700.1"/>
    <property type="molecule type" value="Genomic_DNA"/>
</dbReference>
<dbReference type="SUPFAM" id="SSF53383">
    <property type="entry name" value="PLP-dependent transferases"/>
    <property type="match status" value="1"/>
</dbReference>
<keyword evidence="3 9" id="KW-0808">Transferase</keyword>
<dbReference type="PANTHER" id="PTHR30244:SF30">
    <property type="entry name" value="BLR5990 PROTEIN"/>
    <property type="match status" value="1"/>
</dbReference>
<dbReference type="FunFam" id="3.40.640.10:FF:000090">
    <property type="entry name" value="Pyridoxal phosphate-dependent aminotransferase"/>
    <property type="match status" value="1"/>
</dbReference>
<evidence type="ECO:0000256" key="5">
    <source>
        <dbReference type="ARBA" id="ARBA00037999"/>
    </source>
</evidence>
<comment type="similarity">
    <text evidence="5 8">Belongs to the DegT/DnrJ/EryC1 family.</text>
</comment>
<dbReference type="RefSeq" id="WP_126308688.1">
    <property type="nucleotide sequence ID" value="NZ_AP018449.1"/>
</dbReference>
<dbReference type="InterPro" id="IPR015421">
    <property type="entry name" value="PyrdxlP-dep_Trfase_major"/>
</dbReference>
<dbReference type="Pfam" id="PF01041">
    <property type="entry name" value="DegT_DnrJ_EryC1"/>
    <property type="match status" value="1"/>
</dbReference>
<protein>
    <submittedName>
        <fullName evidence="9">Putative pyridoxal phosphate-dependent aminotransferase EpsN</fullName>
        <ecNumber evidence="9">2.6.1.-</ecNumber>
    </submittedName>
</protein>
<gene>
    <name evidence="9" type="primary">epsN_2</name>
    <name evidence="9" type="ORF">MAMMFC1_02384</name>
</gene>
<evidence type="ECO:0000313" key="9">
    <source>
        <dbReference type="EMBL" id="BBB91700.1"/>
    </source>
</evidence>
<dbReference type="Gene3D" id="3.90.1150.10">
    <property type="entry name" value="Aspartate Aminotransferase, domain 1"/>
    <property type="match status" value="1"/>
</dbReference>
<feature type="modified residue" description="N6-(pyridoxal phosphate)lysine" evidence="7">
    <location>
        <position position="219"/>
    </location>
</feature>
<evidence type="ECO:0000256" key="7">
    <source>
        <dbReference type="PIRSR" id="PIRSR000390-2"/>
    </source>
</evidence>
<evidence type="ECO:0000313" key="10">
    <source>
        <dbReference type="Proteomes" id="UP000276437"/>
    </source>
</evidence>
<evidence type="ECO:0000256" key="3">
    <source>
        <dbReference type="ARBA" id="ARBA00022679"/>
    </source>
</evidence>
<dbReference type="PIRSF" id="PIRSF000390">
    <property type="entry name" value="PLP_StrS"/>
    <property type="match status" value="1"/>
</dbReference>
<reference evidence="9 10" key="1">
    <citation type="journal article" date="2018" name="Int. J. Syst. Evol. Microbiol.">
        <title>Methylomusa anaerophila gen. nov., sp. nov., an anaerobic methanol-utilizing bacterium isolated from a microbial fuel cell.</title>
        <authorList>
            <person name="Amano N."/>
            <person name="Yamamuro A."/>
            <person name="Miyahara M."/>
            <person name="Kouzuma A."/>
            <person name="Abe T."/>
            <person name="Watanabe K."/>
        </authorList>
    </citation>
    <scope>NUCLEOTIDE SEQUENCE [LARGE SCALE GENOMIC DNA]</scope>
    <source>
        <strain evidence="9 10">MMFC1</strain>
    </source>
</reference>
<proteinExistence type="inferred from homology"/>
<dbReference type="GO" id="GO:0030170">
    <property type="term" value="F:pyridoxal phosphate binding"/>
    <property type="evidence" value="ECO:0007669"/>
    <property type="project" value="TreeGrafter"/>
</dbReference>
<dbReference type="KEGG" id="mana:MAMMFC1_02384"/>
<dbReference type="EC" id="2.6.1.-" evidence="9"/>
<dbReference type="Proteomes" id="UP000276437">
    <property type="component" value="Chromosome"/>
</dbReference>
<keyword evidence="10" id="KW-1185">Reference proteome</keyword>
<keyword evidence="2 9" id="KW-0032">Aminotransferase</keyword>
<dbReference type="PANTHER" id="PTHR30244">
    <property type="entry name" value="TRANSAMINASE"/>
    <property type="match status" value="1"/>
</dbReference>
<accession>A0A348AKV2</accession>
<comment type="cofactor">
    <cofactor evidence="1">
        <name>pyridoxal 5'-phosphate</name>
        <dbReference type="ChEBI" id="CHEBI:597326"/>
    </cofactor>
</comment>
<dbReference type="InterPro" id="IPR015424">
    <property type="entry name" value="PyrdxlP-dep_Trfase"/>
</dbReference>
<dbReference type="AlphaFoldDB" id="A0A348AKV2"/>
<dbReference type="Gene3D" id="3.40.640.10">
    <property type="entry name" value="Type I PLP-dependent aspartate aminotransferase-like (Major domain)"/>
    <property type="match status" value="1"/>
</dbReference>
<evidence type="ECO:0000256" key="2">
    <source>
        <dbReference type="ARBA" id="ARBA00022576"/>
    </source>
</evidence>
<evidence type="ECO:0000256" key="4">
    <source>
        <dbReference type="ARBA" id="ARBA00022898"/>
    </source>
</evidence>
<dbReference type="NCBIfam" id="TIGR04181">
    <property type="entry name" value="NHT_00031"/>
    <property type="match status" value="1"/>
</dbReference>
<dbReference type="GO" id="GO:0008483">
    <property type="term" value="F:transaminase activity"/>
    <property type="evidence" value="ECO:0007669"/>
    <property type="project" value="UniProtKB-KW"/>
</dbReference>
<organism evidence="9 10">
    <name type="scientific">Methylomusa anaerophila</name>
    <dbReference type="NCBI Taxonomy" id="1930071"/>
    <lineage>
        <taxon>Bacteria</taxon>
        <taxon>Bacillati</taxon>
        <taxon>Bacillota</taxon>
        <taxon>Negativicutes</taxon>
        <taxon>Selenomonadales</taxon>
        <taxon>Sporomusaceae</taxon>
        <taxon>Methylomusa</taxon>
    </lineage>
</organism>
<evidence type="ECO:0000256" key="6">
    <source>
        <dbReference type="PIRSR" id="PIRSR000390-1"/>
    </source>
</evidence>
<dbReference type="CDD" id="cd00616">
    <property type="entry name" value="AHBA_syn"/>
    <property type="match status" value="1"/>
</dbReference>